<comment type="caution">
    <text evidence="2">The sequence shown here is derived from an EMBL/GenBank/DDBJ whole genome shotgun (WGS) entry which is preliminary data.</text>
</comment>
<dbReference type="EMBL" id="LAZR01028951">
    <property type="protein sequence ID" value="KKL61016.1"/>
    <property type="molecule type" value="Genomic_DNA"/>
</dbReference>
<gene>
    <name evidence="2" type="ORF">LCGC14_2199550</name>
</gene>
<protein>
    <submittedName>
        <fullName evidence="2">Uncharacterized protein</fullName>
    </submittedName>
</protein>
<accession>A0A0F9E494</accession>
<organism evidence="2">
    <name type="scientific">marine sediment metagenome</name>
    <dbReference type="NCBI Taxonomy" id="412755"/>
    <lineage>
        <taxon>unclassified sequences</taxon>
        <taxon>metagenomes</taxon>
        <taxon>ecological metagenomes</taxon>
    </lineage>
</organism>
<proteinExistence type="predicted"/>
<evidence type="ECO:0000313" key="2">
    <source>
        <dbReference type="EMBL" id="KKL61016.1"/>
    </source>
</evidence>
<feature type="region of interest" description="Disordered" evidence="1">
    <location>
        <begin position="120"/>
        <end position="144"/>
    </location>
</feature>
<name>A0A0F9E494_9ZZZZ</name>
<dbReference type="AlphaFoldDB" id="A0A0F9E494"/>
<sequence length="156" mass="18409">MGRFRTQSLFVEMKNEKYPAPFTLKDYDHKGALSMYRKYMEMADPTEYSTAIALLGGWRHWQLLTQCDWFKPHIKRWRDELRVKFENDRYLEMKHVAETMGRTTQGIAATKWLADRYSTVTKPKRGRPSAAEKKTALQDETEEDRLLAEEATRLGL</sequence>
<evidence type="ECO:0000256" key="1">
    <source>
        <dbReference type="SAM" id="MobiDB-lite"/>
    </source>
</evidence>
<reference evidence="2" key="1">
    <citation type="journal article" date="2015" name="Nature">
        <title>Complex archaea that bridge the gap between prokaryotes and eukaryotes.</title>
        <authorList>
            <person name="Spang A."/>
            <person name="Saw J.H."/>
            <person name="Jorgensen S.L."/>
            <person name="Zaremba-Niedzwiedzka K."/>
            <person name="Martijn J."/>
            <person name="Lind A.E."/>
            <person name="van Eijk R."/>
            <person name="Schleper C."/>
            <person name="Guy L."/>
            <person name="Ettema T.J."/>
        </authorList>
    </citation>
    <scope>NUCLEOTIDE SEQUENCE</scope>
</reference>